<protein>
    <submittedName>
        <fullName evidence="2">Uncharacterized protein</fullName>
    </submittedName>
</protein>
<comment type="caution">
    <text evidence="2">The sequence shown here is derived from an EMBL/GenBank/DDBJ whole genome shotgun (WGS) entry which is preliminary data.</text>
</comment>
<proteinExistence type="predicted"/>
<evidence type="ECO:0000313" key="2">
    <source>
        <dbReference type="EMBL" id="MED6211161.1"/>
    </source>
</evidence>
<dbReference type="EMBL" id="JASCZI010242467">
    <property type="protein sequence ID" value="MED6211161.1"/>
    <property type="molecule type" value="Genomic_DNA"/>
</dbReference>
<sequence length="301" mass="32191">MKELRRLKSATAVWEHLALGERRLLLICDGVFSPRGRAIVDGVFVELMLGFFALLGVIDVADDGVLQHKTVSQGDPAIQDYSIGLRMFLNDADAIEIVRIGVKRKHVELFVVHEDAPEEGRNVEVGGEVGPNEEAGAEADVANGQNEEGFVESDVPNDENGGGAVEEAAPVVQNGEEAVDEEADLNVENEAVVAEDARSNEEGEPISGEAESNEEAAHNDHAKDVVGEGDESMDYGNNVDAGGEEQPSVGEGYNAGCNDREDDSADAEYVLSAEEVDSAEDAHFTAVKKTWIWVIISSGSK</sequence>
<reference evidence="2 3" key="1">
    <citation type="journal article" date="2023" name="Plants (Basel)">
        <title>Bridging the Gap: Combining Genomics and Transcriptomics Approaches to Understand Stylosanthes scabra, an Orphan Legume from the Brazilian Caatinga.</title>
        <authorList>
            <person name="Ferreira-Neto J.R.C."/>
            <person name="da Silva M.D."/>
            <person name="Binneck E."/>
            <person name="de Melo N.F."/>
            <person name="da Silva R.H."/>
            <person name="de Melo A.L.T.M."/>
            <person name="Pandolfi V."/>
            <person name="Bustamante F.O."/>
            <person name="Brasileiro-Vidal A.C."/>
            <person name="Benko-Iseppon A.M."/>
        </authorList>
    </citation>
    <scope>NUCLEOTIDE SEQUENCE [LARGE SCALE GENOMIC DNA]</scope>
    <source>
        <tissue evidence="2">Leaves</tissue>
    </source>
</reference>
<feature type="compositionally biased region" description="Basic and acidic residues" evidence="1">
    <location>
        <begin position="215"/>
        <end position="226"/>
    </location>
</feature>
<name>A0ABU6YMI8_9FABA</name>
<feature type="compositionally biased region" description="Acidic residues" evidence="1">
    <location>
        <begin position="177"/>
        <end position="187"/>
    </location>
</feature>
<gene>
    <name evidence="2" type="ORF">PIB30_070995</name>
</gene>
<feature type="region of interest" description="Disordered" evidence="1">
    <location>
        <begin position="176"/>
        <end position="266"/>
    </location>
</feature>
<dbReference type="Proteomes" id="UP001341840">
    <property type="component" value="Unassembled WGS sequence"/>
</dbReference>
<organism evidence="2 3">
    <name type="scientific">Stylosanthes scabra</name>
    <dbReference type="NCBI Taxonomy" id="79078"/>
    <lineage>
        <taxon>Eukaryota</taxon>
        <taxon>Viridiplantae</taxon>
        <taxon>Streptophyta</taxon>
        <taxon>Embryophyta</taxon>
        <taxon>Tracheophyta</taxon>
        <taxon>Spermatophyta</taxon>
        <taxon>Magnoliopsida</taxon>
        <taxon>eudicotyledons</taxon>
        <taxon>Gunneridae</taxon>
        <taxon>Pentapetalae</taxon>
        <taxon>rosids</taxon>
        <taxon>fabids</taxon>
        <taxon>Fabales</taxon>
        <taxon>Fabaceae</taxon>
        <taxon>Papilionoideae</taxon>
        <taxon>50 kb inversion clade</taxon>
        <taxon>dalbergioids sensu lato</taxon>
        <taxon>Dalbergieae</taxon>
        <taxon>Pterocarpus clade</taxon>
        <taxon>Stylosanthes</taxon>
    </lineage>
</organism>
<evidence type="ECO:0000256" key="1">
    <source>
        <dbReference type="SAM" id="MobiDB-lite"/>
    </source>
</evidence>
<keyword evidence="3" id="KW-1185">Reference proteome</keyword>
<evidence type="ECO:0000313" key="3">
    <source>
        <dbReference type="Proteomes" id="UP001341840"/>
    </source>
</evidence>
<accession>A0ABU6YMI8</accession>